<keyword evidence="2" id="KW-1185">Reference proteome</keyword>
<reference evidence="1 2" key="1">
    <citation type="journal article" date="2019" name="Sci. Rep.">
        <title>Nanopore sequencing improves the draft genome of the human pathogenic amoeba Naegleria fowleri.</title>
        <authorList>
            <person name="Liechti N."/>
            <person name="Schurch N."/>
            <person name="Bruggmann R."/>
            <person name="Wittwer M."/>
        </authorList>
    </citation>
    <scope>NUCLEOTIDE SEQUENCE [LARGE SCALE GENOMIC DNA]</scope>
    <source>
        <strain evidence="1 2">ATCC 30894</strain>
    </source>
</reference>
<gene>
    <name evidence="1" type="ORF">FDP41_002404</name>
</gene>
<dbReference type="OrthoDB" id="10343232at2759"/>
<dbReference type="EMBL" id="VFQX01000029">
    <property type="protein sequence ID" value="KAF0978584.1"/>
    <property type="molecule type" value="Genomic_DNA"/>
</dbReference>
<dbReference type="Proteomes" id="UP000444721">
    <property type="component" value="Unassembled WGS sequence"/>
</dbReference>
<proteinExistence type="predicted"/>
<evidence type="ECO:0000313" key="2">
    <source>
        <dbReference type="Proteomes" id="UP000444721"/>
    </source>
</evidence>
<dbReference type="RefSeq" id="XP_044563297.1">
    <property type="nucleotide sequence ID" value="XM_044705595.1"/>
</dbReference>
<dbReference type="AlphaFoldDB" id="A0A6A5BWB2"/>
<sequence length="235" mass="27507">MKRSFGSFSSETSLLLTMRIKKKKLTMPCTEHAAQFQQQQQQTNIAIPISPHIRYGDVGNQPSPHHQTSILQISTQDQFLDSICGFYHFIRPKLRECDNSDPNNNCCCITQCQWQRKFGKKYTLSIYRNETLQNYSFEIIESNMGKEGNPEQITVIDGFVESEPSNNTRKIILQIDRQTNYRPLHNQCALMKFSEQKIDYRCEAKFFPNCNISNISRRMITFEIMNCRLYFGMVQ</sequence>
<dbReference type="VEuPathDB" id="AmoebaDB:NF0007000"/>
<evidence type="ECO:0000313" key="1">
    <source>
        <dbReference type="EMBL" id="KAF0978584.1"/>
    </source>
</evidence>
<name>A0A6A5BWB2_NAEFO</name>
<dbReference type="GeneID" id="68109622"/>
<comment type="caution">
    <text evidence="1">The sequence shown here is derived from an EMBL/GenBank/DDBJ whole genome shotgun (WGS) entry which is preliminary data.</text>
</comment>
<organism evidence="1 2">
    <name type="scientific">Naegleria fowleri</name>
    <name type="common">Brain eating amoeba</name>
    <dbReference type="NCBI Taxonomy" id="5763"/>
    <lineage>
        <taxon>Eukaryota</taxon>
        <taxon>Discoba</taxon>
        <taxon>Heterolobosea</taxon>
        <taxon>Tetramitia</taxon>
        <taxon>Eutetramitia</taxon>
        <taxon>Vahlkampfiidae</taxon>
        <taxon>Naegleria</taxon>
    </lineage>
</organism>
<protein>
    <submittedName>
        <fullName evidence="1">Uncharacterized protein</fullName>
    </submittedName>
</protein>
<accession>A0A6A5BWB2</accession>
<dbReference type="VEuPathDB" id="AmoebaDB:FDP41_002404"/>